<dbReference type="Proteomes" id="UP001311915">
    <property type="component" value="Unassembled WGS sequence"/>
</dbReference>
<protein>
    <submittedName>
        <fullName evidence="1">Uncharacterized protein</fullName>
    </submittedName>
</protein>
<comment type="caution">
    <text evidence="1">The sequence shown here is derived from an EMBL/GenBank/DDBJ whole genome shotgun (WGS) entry which is preliminary data.</text>
</comment>
<reference evidence="1 2" key="1">
    <citation type="submission" date="2023-10" db="EMBL/GenBank/DDBJ databases">
        <title>Genome-Wide Identification Analysis in wild type Solanum Pinnatisectum Reveals Some Genes Defensing Phytophthora Infestans.</title>
        <authorList>
            <person name="Sun C."/>
        </authorList>
    </citation>
    <scope>NUCLEOTIDE SEQUENCE [LARGE SCALE GENOMIC DNA]</scope>
    <source>
        <strain evidence="1">LQN</strain>
        <tissue evidence="1">Leaf</tissue>
    </source>
</reference>
<dbReference type="AlphaFoldDB" id="A0AAV9MPV3"/>
<keyword evidence="2" id="KW-1185">Reference proteome</keyword>
<evidence type="ECO:0000313" key="1">
    <source>
        <dbReference type="EMBL" id="KAK4739833.1"/>
    </source>
</evidence>
<proteinExistence type="predicted"/>
<gene>
    <name evidence="1" type="ORF">R3W88_003530</name>
</gene>
<organism evidence="1 2">
    <name type="scientific">Solanum pinnatisectum</name>
    <name type="common">tansyleaf nightshade</name>
    <dbReference type="NCBI Taxonomy" id="50273"/>
    <lineage>
        <taxon>Eukaryota</taxon>
        <taxon>Viridiplantae</taxon>
        <taxon>Streptophyta</taxon>
        <taxon>Embryophyta</taxon>
        <taxon>Tracheophyta</taxon>
        <taxon>Spermatophyta</taxon>
        <taxon>Magnoliopsida</taxon>
        <taxon>eudicotyledons</taxon>
        <taxon>Gunneridae</taxon>
        <taxon>Pentapetalae</taxon>
        <taxon>asterids</taxon>
        <taxon>lamiids</taxon>
        <taxon>Solanales</taxon>
        <taxon>Solanaceae</taxon>
        <taxon>Solanoideae</taxon>
        <taxon>Solaneae</taxon>
        <taxon>Solanum</taxon>
    </lineage>
</organism>
<evidence type="ECO:0000313" key="2">
    <source>
        <dbReference type="Proteomes" id="UP001311915"/>
    </source>
</evidence>
<name>A0AAV9MPV3_9SOLN</name>
<sequence length="53" mass="5788">MYCRADIISVGLLNAAFMRFSKASGLQANVDKSSLYIVGVDDHTKQVILEKLG</sequence>
<accession>A0AAV9MPV3</accession>
<dbReference type="EMBL" id="JAWPEI010000001">
    <property type="protein sequence ID" value="KAK4739833.1"/>
    <property type="molecule type" value="Genomic_DNA"/>
</dbReference>